<organism evidence="2 3">
    <name type="scientific">Cyanobium gracile UHCC 0139</name>
    <dbReference type="NCBI Taxonomy" id="3110308"/>
    <lineage>
        <taxon>Bacteria</taxon>
        <taxon>Bacillati</taxon>
        <taxon>Cyanobacteriota</taxon>
        <taxon>Cyanophyceae</taxon>
        <taxon>Synechococcales</taxon>
        <taxon>Prochlorococcaceae</taxon>
        <taxon>Cyanobium</taxon>
    </lineage>
</organism>
<name>A0ABU5RTS9_9CYAN</name>
<dbReference type="EMBL" id="JAYGHX010000004">
    <property type="protein sequence ID" value="MEA5391195.1"/>
    <property type="molecule type" value="Genomic_DNA"/>
</dbReference>
<evidence type="ECO:0000313" key="2">
    <source>
        <dbReference type="EMBL" id="MEA5391195.1"/>
    </source>
</evidence>
<feature type="region of interest" description="Disordered" evidence="1">
    <location>
        <begin position="381"/>
        <end position="402"/>
    </location>
</feature>
<protein>
    <recommendedName>
        <fullName evidence="4">Radical SAM protein</fullName>
    </recommendedName>
</protein>
<comment type="caution">
    <text evidence="2">The sequence shown here is derived from an EMBL/GenBank/DDBJ whole genome shotgun (WGS) entry which is preliminary data.</text>
</comment>
<evidence type="ECO:0008006" key="4">
    <source>
        <dbReference type="Google" id="ProtNLM"/>
    </source>
</evidence>
<dbReference type="SUPFAM" id="SSF102114">
    <property type="entry name" value="Radical SAM enzymes"/>
    <property type="match status" value="1"/>
</dbReference>
<gene>
    <name evidence="2" type="ORF">VB738_07960</name>
</gene>
<dbReference type="InterPro" id="IPR013785">
    <property type="entry name" value="Aldolase_TIM"/>
</dbReference>
<reference evidence="2 3" key="1">
    <citation type="submission" date="2023-12" db="EMBL/GenBank/DDBJ databases">
        <title>Baltic Sea Cyanobacteria.</title>
        <authorList>
            <person name="Delbaje E."/>
            <person name="Fewer D.P."/>
            <person name="Shishido T.K."/>
        </authorList>
    </citation>
    <scope>NUCLEOTIDE SEQUENCE [LARGE SCALE GENOMIC DNA]</scope>
    <source>
        <strain evidence="2 3">UHCC 0139</strain>
    </source>
</reference>
<dbReference type="RefSeq" id="WP_323305241.1">
    <property type="nucleotide sequence ID" value="NZ_JAYGHX010000004.1"/>
</dbReference>
<dbReference type="InterPro" id="IPR058240">
    <property type="entry name" value="rSAM_sf"/>
</dbReference>
<dbReference type="Gene3D" id="3.20.20.70">
    <property type="entry name" value="Aldolase class I"/>
    <property type="match status" value="1"/>
</dbReference>
<dbReference type="Proteomes" id="UP001304461">
    <property type="component" value="Unassembled WGS sequence"/>
</dbReference>
<proteinExistence type="predicted"/>
<feature type="compositionally biased region" description="Low complexity" evidence="1">
    <location>
        <begin position="383"/>
        <end position="402"/>
    </location>
</feature>
<evidence type="ECO:0000256" key="1">
    <source>
        <dbReference type="SAM" id="MobiDB-lite"/>
    </source>
</evidence>
<accession>A0ABU5RTS9</accession>
<sequence length="402" mass="43875">MANPFPLDGETFLKIRISVRMLKCNFSCNYCVAAAGQSQVSGIDYSRGTKRNMWGTEQGRGMARQAIEWAASLPYRIGVRYDVHGEPFLNADVIEDLIWLTAQPNVAFVEVQTNASLFRKRLPELAGPIAPSKLKLFCTFHHTEIALDDFLANVTLAADLGFDVVVNTLLATDNVAIIREALSRCAERAIPTSADLKFPGFDVPPTEAMSDAVDVDKRARHFLSQDPIEALLAAGEPGLEVFRTMADSGPLGREIRFLAALLVGLYGGKGRLCSAGHDYLIVDNWGDVFPCTSYADTRTGRLGSVLDPGFVPALREEVYAPCQYAETCHQKEEYGNLRLLREHRDLRAMSLNCVCGEGKAVDPDTLFDSRLALLETARHNPQTGRVGRPAAAAATPAVSTVA</sequence>
<evidence type="ECO:0000313" key="3">
    <source>
        <dbReference type="Proteomes" id="UP001304461"/>
    </source>
</evidence>
<keyword evidence="3" id="KW-1185">Reference proteome</keyword>